<accession>A0A016VEZ5</accession>
<sequence>MRRFQFYSISHEPLQFPRKFEFPCYTLNEVIDEKPKVAIFSLLLYVYHQSGRPADAGLPDFSQCSLRSHEFTPHPS</sequence>
<proteinExistence type="predicted"/>
<dbReference type="EMBL" id="JARK01001348">
    <property type="protein sequence ID" value="EYC25318.1"/>
    <property type="molecule type" value="Genomic_DNA"/>
</dbReference>
<dbReference type="Proteomes" id="UP000024635">
    <property type="component" value="Unassembled WGS sequence"/>
</dbReference>
<keyword evidence="2" id="KW-1185">Reference proteome</keyword>
<dbReference type="AlphaFoldDB" id="A0A016VEZ5"/>
<name>A0A016VEZ5_9BILA</name>
<gene>
    <name evidence="1" type="primary">Acey_s0012.g1820</name>
    <name evidence="1" type="ORF">Y032_0012g1820</name>
</gene>
<organism evidence="1 2">
    <name type="scientific">Ancylostoma ceylanicum</name>
    <dbReference type="NCBI Taxonomy" id="53326"/>
    <lineage>
        <taxon>Eukaryota</taxon>
        <taxon>Metazoa</taxon>
        <taxon>Ecdysozoa</taxon>
        <taxon>Nematoda</taxon>
        <taxon>Chromadorea</taxon>
        <taxon>Rhabditida</taxon>
        <taxon>Rhabditina</taxon>
        <taxon>Rhabditomorpha</taxon>
        <taxon>Strongyloidea</taxon>
        <taxon>Ancylostomatidae</taxon>
        <taxon>Ancylostomatinae</taxon>
        <taxon>Ancylostoma</taxon>
    </lineage>
</organism>
<evidence type="ECO:0000313" key="1">
    <source>
        <dbReference type="EMBL" id="EYC25318.1"/>
    </source>
</evidence>
<comment type="caution">
    <text evidence="1">The sequence shown here is derived from an EMBL/GenBank/DDBJ whole genome shotgun (WGS) entry which is preliminary data.</text>
</comment>
<protein>
    <submittedName>
        <fullName evidence="1">Uncharacterized protein</fullName>
    </submittedName>
</protein>
<evidence type="ECO:0000313" key="2">
    <source>
        <dbReference type="Proteomes" id="UP000024635"/>
    </source>
</evidence>
<reference evidence="2" key="1">
    <citation type="journal article" date="2015" name="Nat. Genet.">
        <title>The genome and transcriptome of the zoonotic hookworm Ancylostoma ceylanicum identify infection-specific gene families.</title>
        <authorList>
            <person name="Schwarz E.M."/>
            <person name="Hu Y."/>
            <person name="Antoshechkin I."/>
            <person name="Miller M.M."/>
            <person name="Sternberg P.W."/>
            <person name="Aroian R.V."/>
        </authorList>
    </citation>
    <scope>NUCLEOTIDE SEQUENCE</scope>
    <source>
        <strain evidence="2">HY135</strain>
    </source>
</reference>